<dbReference type="Gene3D" id="1.10.1740.10">
    <property type="match status" value="1"/>
</dbReference>
<dbReference type="EMBL" id="JBHSCN010000006">
    <property type="protein sequence ID" value="MFC4244525.1"/>
    <property type="molecule type" value="Genomic_DNA"/>
</dbReference>
<dbReference type="RefSeq" id="WP_390230196.1">
    <property type="nucleotide sequence ID" value="NZ_JBHSCN010000006.1"/>
</dbReference>
<dbReference type="PANTHER" id="PTHR43133">
    <property type="entry name" value="RNA POLYMERASE ECF-TYPE SIGMA FACTO"/>
    <property type="match status" value="1"/>
</dbReference>
<proteinExistence type="inferred from homology"/>
<evidence type="ECO:0000313" key="8">
    <source>
        <dbReference type="Proteomes" id="UP001595900"/>
    </source>
</evidence>
<dbReference type="InterPro" id="IPR007627">
    <property type="entry name" value="RNA_pol_sigma70_r2"/>
</dbReference>
<evidence type="ECO:0000259" key="5">
    <source>
        <dbReference type="Pfam" id="PF04542"/>
    </source>
</evidence>
<keyword evidence="8" id="KW-1185">Reference proteome</keyword>
<evidence type="ECO:0000259" key="6">
    <source>
        <dbReference type="Pfam" id="PF08281"/>
    </source>
</evidence>
<accession>A0ABV8Q882</accession>
<dbReference type="SUPFAM" id="SSF88946">
    <property type="entry name" value="Sigma2 domain of RNA polymerase sigma factors"/>
    <property type="match status" value="1"/>
</dbReference>
<dbReference type="InterPro" id="IPR036388">
    <property type="entry name" value="WH-like_DNA-bd_sf"/>
</dbReference>
<dbReference type="InterPro" id="IPR039425">
    <property type="entry name" value="RNA_pol_sigma-70-like"/>
</dbReference>
<dbReference type="InterPro" id="IPR013249">
    <property type="entry name" value="RNA_pol_sigma70_r4_t2"/>
</dbReference>
<dbReference type="PANTHER" id="PTHR43133:SF25">
    <property type="entry name" value="RNA POLYMERASE SIGMA FACTOR RFAY-RELATED"/>
    <property type="match status" value="1"/>
</dbReference>
<comment type="caution">
    <text evidence="7">The sequence shown here is derived from an EMBL/GenBank/DDBJ whole genome shotgun (WGS) entry which is preliminary data.</text>
</comment>
<keyword evidence="2" id="KW-0805">Transcription regulation</keyword>
<dbReference type="Gene3D" id="1.10.10.10">
    <property type="entry name" value="Winged helix-like DNA-binding domain superfamily/Winged helix DNA-binding domain"/>
    <property type="match status" value="1"/>
</dbReference>
<dbReference type="Proteomes" id="UP001595900">
    <property type="component" value="Unassembled WGS sequence"/>
</dbReference>
<keyword evidence="3" id="KW-0731">Sigma factor</keyword>
<feature type="domain" description="RNA polymerase sigma factor 70 region 4 type 2" evidence="6">
    <location>
        <begin position="128"/>
        <end position="180"/>
    </location>
</feature>
<evidence type="ECO:0000256" key="1">
    <source>
        <dbReference type="ARBA" id="ARBA00010641"/>
    </source>
</evidence>
<keyword evidence="4" id="KW-0804">Transcription</keyword>
<dbReference type="NCBIfam" id="TIGR02937">
    <property type="entry name" value="sigma70-ECF"/>
    <property type="match status" value="1"/>
</dbReference>
<evidence type="ECO:0000256" key="3">
    <source>
        <dbReference type="ARBA" id="ARBA00023082"/>
    </source>
</evidence>
<reference evidence="8" key="1">
    <citation type="journal article" date="2019" name="Int. J. Syst. Evol. Microbiol.">
        <title>The Global Catalogue of Microorganisms (GCM) 10K type strain sequencing project: providing services to taxonomists for standard genome sequencing and annotation.</title>
        <authorList>
            <consortium name="The Broad Institute Genomics Platform"/>
            <consortium name="The Broad Institute Genome Sequencing Center for Infectious Disease"/>
            <person name="Wu L."/>
            <person name="Ma J."/>
        </authorList>
    </citation>
    <scope>NUCLEOTIDE SEQUENCE [LARGE SCALE GENOMIC DNA]</scope>
    <source>
        <strain evidence="8">CGMCC 1.10363</strain>
    </source>
</reference>
<protein>
    <submittedName>
        <fullName evidence="7">RNA polymerase sigma factor</fullName>
    </submittedName>
</protein>
<dbReference type="InterPro" id="IPR014284">
    <property type="entry name" value="RNA_pol_sigma-70_dom"/>
</dbReference>
<dbReference type="CDD" id="cd06171">
    <property type="entry name" value="Sigma70_r4"/>
    <property type="match status" value="1"/>
</dbReference>
<dbReference type="Pfam" id="PF04542">
    <property type="entry name" value="Sigma70_r2"/>
    <property type="match status" value="1"/>
</dbReference>
<evidence type="ECO:0000256" key="4">
    <source>
        <dbReference type="ARBA" id="ARBA00023163"/>
    </source>
</evidence>
<dbReference type="SUPFAM" id="SSF88659">
    <property type="entry name" value="Sigma3 and sigma4 domains of RNA polymerase sigma factors"/>
    <property type="match status" value="1"/>
</dbReference>
<dbReference type="InterPro" id="IPR013324">
    <property type="entry name" value="RNA_pol_sigma_r3/r4-like"/>
</dbReference>
<gene>
    <name evidence="7" type="ORF">ACFOYW_14200</name>
</gene>
<dbReference type="Pfam" id="PF08281">
    <property type="entry name" value="Sigma70_r4_2"/>
    <property type="match status" value="1"/>
</dbReference>
<dbReference type="InterPro" id="IPR013325">
    <property type="entry name" value="RNA_pol_sigma_r2"/>
</dbReference>
<comment type="similarity">
    <text evidence="1">Belongs to the sigma-70 factor family. ECF subfamily.</text>
</comment>
<name>A0ABV8Q882_9MICO</name>
<organism evidence="7 8">
    <name type="scientific">Gryllotalpicola reticulitermitis</name>
    <dbReference type="NCBI Taxonomy" id="1184153"/>
    <lineage>
        <taxon>Bacteria</taxon>
        <taxon>Bacillati</taxon>
        <taxon>Actinomycetota</taxon>
        <taxon>Actinomycetes</taxon>
        <taxon>Micrococcales</taxon>
        <taxon>Microbacteriaceae</taxon>
        <taxon>Gryllotalpicola</taxon>
    </lineage>
</organism>
<evidence type="ECO:0000256" key="2">
    <source>
        <dbReference type="ARBA" id="ARBA00023015"/>
    </source>
</evidence>
<feature type="domain" description="RNA polymerase sigma-70 region 2" evidence="5">
    <location>
        <begin position="29"/>
        <end position="96"/>
    </location>
</feature>
<evidence type="ECO:0000313" key="7">
    <source>
        <dbReference type="EMBL" id="MFC4244525.1"/>
    </source>
</evidence>
<sequence length="206" mass="22804">MSGDRSGESDAALWLEVLSGTASSFAVVYERHRRQVFRKAYALTGDVTDAEDVLAIVFLEAWRKRTEVRIVDGSLLPWLYATAGFTAMNTERAKRRHRIALAKLPASVPAPDVAATVADTIDGLAEVRALIDALSHLRPKERIIVQLCLVDELSLVLAAAVLDLPVGTVKSRLHRAREKLQRLLKDSRGTRTTATYFREVTDEPGR</sequence>